<dbReference type="HOGENOM" id="CLU_098523_0_0_2"/>
<dbReference type="InterPro" id="IPR036551">
    <property type="entry name" value="Flavin_trans-like"/>
</dbReference>
<reference evidence="2 3" key="1">
    <citation type="submission" date="2010-05" db="EMBL/GenBank/DDBJ databases">
        <title>Complete sequence of Methanococcus voltae A3.</title>
        <authorList>
            <consortium name="US DOE Joint Genome Institute"/>
            <person name="Lucas S."/>
            <person name="Copeland A."/>
            <person name="Lapidus A."/>
            <person name="Cheng J.-F."/>
            <person name="Bruce D."/>
            <person name="Goodwin L."/>
            <person name="Pitluck S."/>
            <person name="Lowry S."/>
            <person name="Clum A."/>
            <person name="Land M."/>
            <person name="Hauser L."/>
            <person name="Kyrpides N."/>
            <person name="Mikhailova N."/>
            <person name="Whitman W.B."/>
            <person name="Woyke T."/>
        </authorList>
    </citation>
    <scope>NUCLEOTIDE SEQUENCE [LARGE SCALE GENOMIC DNA]</scope>
    <source>
        <strain evidence="3">ATCC BAA-1334 / A3</strain>
    </source>
</reference>
<dbReference type="AlphaFoldDB" id="D7DT54"/>
<protein>
    <submittedName>
        <fullName evidence="2">Archaeoflavoprotein AfpA</fullName>
    </submittedName>
</protein>
<organism evidence="2 3">
    <name type="scientific">Methanococcus voltae (strain ATCC BAA-1334 / A3)</name>
    <dbReference type="NCBI Taxonomy" id="456320"/>
    <lineage>
        <taxon>Archaea</taxon>
        <taxon>Methanobacteriati</taxon>
        <taxon>Methanobacteriota</taxon>
        <taxon>Methanomada group</taxon>
        <taxon>Methanococci</taxon>
        <taxon>Methanococcales</taxon>
        <taxon>Methanococcaceae</taxon>
        <taxon>Methanococcus</taxon>
    </lineage>
</organism>
<dbReference type="GO" id="GO:0010181">
    <property type="term" value="F:FMN binding"/>
    <property type="evidence" value="ECO:0007669"/>
    <property type="project" value="TreeGrafter"/>
</dbReference>
<evidence type="ECO:0000313" key="3">
    <source>
        <dbReference type="Proteomes" id="UP000007722"/>
    </source>
</evidence>
<dbReference type="NCBIfam" id="TIGR02699">
    <property type="entry name" value="archaeo_AfpA"/>
    <property type="match status" value="1"/>
</dbReference>
<dbReference type="STRING" id="456320.Mvol_0655"/>
<evidence type="ECO:0000259" key="1">
    <source>
        <dbReference type="Pfam" id="PF02441"/>
    </source>
</evidence>
<dbReference type="PANTHER" id="PTHR14359:SF19">
    <property type="entry name" value="FLAVOPROTEIN"/>
    <property type="match status" value="1"/>
</dbReference>
<dbReference type="PANTHER" id="PTHR14359">
    <property type="entry name" value="HOMO-OLIGOMERIC FLAVIN CONTAINING CYS DECARBOXYLASE FAMILY"/>
    <property type="match status" value="1"/>
</dbReference>
<evidence type="ECO:0000313" key="2">
    <source>
        <dbReference type="EMBL" id="ADI36314.1"/>
    </source>
</evidence>
<dbReference type="InterPro" id="IPR014072">
    <property type="entry name" value="Archaeoflavo_AfpA"/>
</dbReference>
<gene>
    <name evidence="2" type="ordered locus">Mvol_0655</name>
</gene>
<dbReference type="KEGG" id="mvo:Mvol_0655"/>
<proteinExistence type="predicted"/>
<dbReference type="SUPFAM" id="SSF52507">
    <property type="entry name" value="Homo-oligomeric flavin-containing Cys decarboxylases, HFCD"/>
    <property type="match status" value="1"/>
</dbReference>
<dbReference type="GO" id="GO:0071513">
    <property type="term" value="C:phosphopantothenoylcysteine decarboxylase complex"/>
    <property type="evidence" value="ECO:0007669"/>
    <property type="project" value="TreeGrafter"/>
</dbReference>
<dbReference type="EMBL" id="CP002057">
    <property type="protein sequence ID" value="ADI36314.1"/>
    <property type="molecule type" value="Genomic_DNA"/>
</dbReference>
<dbReference type="GO" id="GO:0004633">
    <property type="term" value="F:phosphopantothenoylcysteine decarboxylase activity"/>
    <property type="evidence" value="ECO:0007669"/>
    <property type="project" value="TreeGrafter"/>
</dbReference>
<dbReference type="InterPro" id="IPR003382">
    <property type="entry name" value="Flavoprotein"/>
</dbReference>
<keyword evidence="3" id="KW-1185">Reference proteome</keyword>
<dbReference type="InParanoid" id="D7DT54"/>
<sequence length="194" mass="21792">MMVRIAWGITGCGDKIEEIVRTMIELKDEYPSLEVHVYYSQNARMVLNLYNLIDLLKENFEKVLPEANSNAPFLPGKLQTGKYDAFLVAPVTANSTAKIAYGIADTLITNSVAQGAKARVPIYMYPPDNRLGEIDTIIPDGRAITLHLRDVDYKNVETIKKMEEIEVLDSVGEIKPALKELFDKLESNNNETNE</sequence>
<dbReference type="Gene3D" id="3.40.50.1950">
    <property type="entry name" value="Flavin prenyltransferase-like"/>
    <property type="match status" value="1"/>
</dbReference>
<dbReference type="Pfam" id="PF02441">
    <property type="entry name" value="Flavoprotein"/>
    <property type="match status" value="1"/>
</dbReference>
<dbReference type="GO" id="GO:0015937">
    <property type="term" value="P:coenzyme A biosynthetic process"/>
    <property type="evidence" value="ECO:0007669"/>
    <property type="project" value="TreeGrafter"/>
</dbReference>
<name>D7DT54_METV3</name>
<dbReference type="eggNOG" id="arCOG01705">
    <property type="taxonomic scope" value="Archaea"/>
</dbReference>
<feature type="domain" description="Flavoprotein" evidence="1">
    <location>
        <begin position="4"/>
        <end position="173"/>
    </location>
</feature>
<dbReference type="Proteomes" id="UP000007722">
    <property type="component" value="Chromosome"/>
</dbReference>
<accession>D7DT54</accession>